<evidence type="ECO:0000256" key="1">
    <source>
        <dbReference type="SAM" id="Phobius"/>
    </source>
</evidence>
<protein>
    <submittedName>
        <fullName evidence="2">Uncharacterized protein</fullName>
    </submittedName>
</protein>
<reference evidence="2 3" key="1">
    <citation type="submission" date="2018-11" db="EMBL/GenBank/DDBJ databases">
        <title>Genome sequencing of Paenibacillus sp. KCOM 3021 (= ChDC PVNT-B20).</title>
        <authorList>
            <person name="Kook J.-K."/>
            <person name="Park S.-N."/>
            <person name="Lim Y.K."/>
        </authorList>
    </citation>
    <scope>NUCLEOTIDE SEQUENCE [LARGE SCALE GENOMIC DNA]</scope>
    <source>
        <strain evidence="2 3">KCOM 3021</strain>
    </source>
</reference>
<proteinExistence type="predicted"/>
<keyword evidence="1" id="KW-0812">Transmembrane</keyword>
<evidence type="ECO:0000313" key="3">
    <source>
        <dbReference type="Proteomes" id="UP000267017"/>
    </source>
</evidence>
<keyword evidence="1" id="KW-0472">Membrane</keyword>
<organism evidence="2 3">
    <name type="scientific">Paenibacillus oralis</name>
    <dbReference type="NCBI Taxonomy" id="2490856"/>
    <lineage>
        <taxon>Bacteria</taxon>
        <taxon>Bacillati</taxon>
        <taxon>Bacillota</taxon>
        <taxon>Bacilli</taxon>
        <taxon>Bacillales</taxon>
        <taxon>Paenibacillaceae</taxon>
        <taxon>Paenibacillus</taxon>
    </lineage>
</organism>
<keyword evidence="1" id="KW-1133">Transmembrane helix</keyword>
<comment type="caution">
    <text evidence="2">The sequence shown here is derived from an EMBL/GenBank/DDBJ whole genome shotgun (WGS) entry which is preliminary data.</text>
</comment>
<sequence>MEEGLSNVISGAIGAIAGLAGGFTTTWFQARIATRKETIEKKFQVYNKILEQDGASCVLQLVDVEFQMDIAEYIQKVRPHLFAGFHLLNSDMRNRVLEIDKLIELMNNIEDMDEAMLKECALNYARVIQLVKDSYVEQFGEK</sequence>
<name>A0A3P3TZN4_9BACL</name>
<dbReference type="RefSeq" id="WP_128631097.1">
    <property type="nucleotide sequence ID" value="NZ_RRCN01000001.1"/>
</dbReference>
<gene>
    <name evidence="2" type="ORF">EHV15_10230</name>
</gene>
<dbReference type="Proteomes" id="UP000267017">
    <property type="component" value="Unassembled WGS sequence"/>
</dbReference>
<feature type="transmembrane region" description="Helical" evidence="1">
    <location>
        <begin position="6"/>
        <end position="28"/>
    </location>
</feature>
<dbReference type="EMBL" id="RRCN01000001">
    <property type="protein sequence ID" value="RRJ63254.1"/>
    <property type="molecule type" value="Genomic_DNA"/>
</dbReference>
<evidence type="ECO:0000313" key="2">
    <source>
        <dbReference type="EMBL" id="RRJ63254.1"/>
    </source>
</evidence>
<keyword evidence="3" id="KW-1185">Reference proteome</keyword>
<dbReference type="AlphaFoldDB" id="A0A3P3TZN4"/>
<accession>A0A3P3TZN4</accession>
<dbReference type="OrthoDB" id="2943828at2"/>